<protein>
    <submittedName>
        <fullName evidence="1">Uncharacterized protein</fullName>
    </submittedName>
</protein>
<comment type="caution">
    <text evidence="1">The sequence shown here is derived from an EMBL/GenBank/DDBJ whole genome shotgun (WGS) entry which is preliminary data.</text>
</comment>
<dbReference type="EMBL" id="JBJQND010000016">
    <property type="protein sequence ID" value="KAL3847154.1"/>
    <property type="molecule type" value="Genomic_DNA"/>
</dbReference>
<keyword evidence="2" id="KW-1185">Reference proteome</keyword>
<organism evidence="1 2">
    <name type="scientific">Sinanodonta woodiana</name>
    <name type="common">Chinese pond mussel</name>
    <name type="synonym">Anodonta woodiana</name>
    <dbReference type="NCBI Taxonomy" id="1069815"/>
    <lineage>
        <taxon>Eukaryota</taxon>
        <taxon>Metazoa</taxon>
        <taxon>Spiralia</taxon>
        <taxon>Lophotrochozoa</taxon>
        <taxon>Mollusca</taxon>
        <taxon>Bivalvia</taxon>
        <taxon>Autobranchia</taxon>
        <taxon>Heteroconchia</taxon>
        <taxon>Palaeoheterodonta</taxon>
        <taxon>Unionida</taxon>
        <taxon>Unionoidea</taxon>
        <taxon>Unionidae</taxon>
        <taxon>Unioninae</taxon>
        <taxon>Sinanodonta</taxon>
    </lineage>
</organism>
<reference evidence="1 2" key="1">
    <citation type="submission" date="2024-11" db="EMBL/GenBank/DDBJ databases">
        <title>Chromosome-level genome assembly of the freshwater bivalve Anodonta woodiana.</title>
        <authorList>
            <person name="Chen X."/>
        </authorList>
    </citation>
    <scope>NUCLEOTIDE SEQUENCE [LARGE SCALE GENOMIC DNA]</scope>
    <source>
        <strain evidence="1">MN2024</strain>
        <tissue evidence="1">Gills</tissue>
    </source>
</reference>
<gene>
    <name evidence="1" type="ORF">ACJMK2_018083</name>
</gene>
<name>A0ABD3UCA8_SINWO</name>
<evidence type="ECO:0000313" key="2">
    <source>
        <dbReference type="Proteomes" id="UP001634394"/>
    </source>
</evidence>
<dbReference type="AlphaFoldDB" id="A0ABD3UCA8"/>
<sequence>MTCTSDMWICSKIWPISTWSVFAKSVRTNNDVEGWHSRLNRKARKSKLQFYVVITLLYTEAQMMPCQAKMVSY</sequence>
<proteinExistence type="predicted"/>
<dbReference type="Proteomes" id="UP001634394">
    <property type="component" value="Unassembled WGS sequence"/>
</dbReference>
<accession>A0ABD3UCA8</accession>
<evidence type="ECO:0000313" key="1">
    <source>
        <dbReference type="EMBL" id="KAL3847154.1"/>
    </source>
</evidence>